<dbReference type="EMBL" id="JAGRRH010000078">
    <property type="protein sequence ID" value="KAG7337627.1"/>
    <property type="molecule type" value="Genomic_DNA"/>
</dbReference>
<dbReference type="AlphaFoldDB" id="A0A9K3K602"/>
<reference evidence="1" key="1">
    <citation type="journal article" date="2021" name="Sci. Rep.">
        <title>Diploid genomic architecture of Nitzschia inconspicua, an elite biomass production diatom.</title>
        <authorList>
            <person name="Oliver A."/>
            <person name="Podell S."/>
            <person name="Pinowska A."/>
            <person name="Traller J.C."/>
            <person name="Smith S.R."/>
            <person name="McClure R."/>
            <person name="Beliaev A."/>
            <person name="Bohutskyi P."/>
            <person name="Hill E.A."/>
            <person name="Rabines A."/>
            <person name="Zheng H."/>
            <person name="Allen L.Z."/>
            <person name="Kuo A."/>
            <person name="Grigoriev I.V."/>
            <person name="Allen A.E."/>
            <person name="Hazlebeck D."/>
            <person name="Allen E.E."/>
        </authorList>
    </citation>
    <scope>NUCLEOTIDE SEQUENCE</scope>
    <source>
        <strain evidence="1">Hildebrandi</strain>
    </source>
</reference>
<organism evidence="1 2">
    <name type="scientific">Nitzschia inconspicua</name>
    <dbReference type="NCBI Taxonomy" id="303405"/>
    <lineage>
        <taxon>Eukaryota</taxon>
        <taxon>Sar</taxon>
        <taxon>Stramenopiles</taxon>
        <taxon>Ochrophyta</taxon>
        <taxon>Bacillariophyta</taxon>
        <taxon>Bacillariophyceae</taxon>
        <taxon>Bacillariophycidae</taxon>
        <taxon>Bacillariales</taxon>
        <taxon>Bacillariaceae</taxon>
        <taxon>Nitzschia</taxon>
    </lineage>
</organism>
<dbReference type="Proteomes" id="UP000693970">
    <property type="component" value="Unassembled WGS sequence"/>
</dbReference>
<protein>
    <submittedName>
        <fullName evidence="1">Uncharacterized protein</fullName>
    </submittedName>
</protein>
<accession>A0A9K3K602</accession>
<name>A0A9K3K602_9STRA</name>
<comment type="caution">
    <text evidence="1">The sequence shown here is derived from an EMBL/GenBank/DDBJ whole genome shotgun (WGS) entry which is preliminary data.</text>
</comment>
<keyword evidence="2" id="KW-1185">Reference proteome</keyword>
<proteinExistence type="predicted"/>
<gene>
    <name evidence="1" type="ORF">IV203_011180</name>
</gene>
<evidence type="ECO:0000313" key="1">
    <source>
        <dbReference type="EMBL" id="KAG7337627.1"/>
    </source>
</evidence>
<evidence type="ECO:0000313" key="2">
    <source>
        <dbReference type="Proteomes" id="UP000693970"/>
    </source>
</evidence>
<reference evidence="1" key="2">
    <citation type="submission" date="2021-04" db="EMBL/GenBank/DDBJ databases">
        <authorList>
            <person name="Podell S."/>
        </authorList>
    </citation>
    <scope>NUCLEOTIDE SEQUENCE</scope>
    <source>
        <strain evidence="1">Hildebrandi</strain>
    </source>
</reference>
<sequence>MCNDRPVDSRYPYRECGGNVIRAAGDDARTVSLNGATPKKGKDRTGKHSMCKRLKPETCMDSPKDAASYRQPGIPIPPEVLRLIARGGFLRSQDLGKLLLLSSKSIVTTLTSDFVYNLLYETRLKDRWASPTRKTNGFQTVFCKQEDTNPSLSPWNHLRTSN</sequence>